<dbReference type="GO" id="GO:0005737">
    <property type="term" value="C:cytoplasm"/>
    <property type="evidence" value="ECO:0007669"/>
    <property type="project" value="UniProtKB-SubCell"/>
</dbReference>
<evidence type="ECO:0000256" key="4">
    <source>
        <dbReference type="ARBA" id="ARBA00022483"/>
    </source>
</evidence>
<feature type="compositionally biased region" description="Polar residues" evidence="17">
    <location>
        <begin position="205"/>
        <end position="221"/>
    </location>
</feature>
<feature type="repeat" description="ANK" evidence="15">
    <location>
        <begin position="413"/>
        <end position="445"/>
    </location>
</feature>
<evidence type="ECO:0000256" key="5">
    <source>
        <dbReference type="ARBA" id="ARBA00022490"/>
    </source>
</evidence>
<dbReference type="RefSeq" id="XP_003743377.1">
    <property type="nucleotide sequence ID" value="XM_003743329.1"/>
</dbReference>
<evidence type="ECO:0000313" key="20">
    <source>
        <dbReference type="RefSeq" id="XP_003743377.1"/>
    </source>
</evidence>
<evidence type="ECO:0000256" key="12">
    <source>
        <dbReference type="ARBA" id="ARBA00023043"/>
    </source>
</evidence>
<gene>
    <name evidence="20" type="primary">LOC100897251</name>
</gene>
<evidence type="ECO:0000256" key="16">
    <source>
        <dbReference type="PROSITE-ProRule" id="PRU01389"/>
    </source>
</evidence>
<keyword evidence="11" id="KW-0800">Toxin</keyword>
<evidence type="ECO:0000256" key="17">
    <source>
        <dbReference type="SAM" id="MobiDB-lite"/>
    </source>
</evidence>
<reference evidence="20" key="1">
    <citation type="submission" date="2025-08" db="UniProtKB">
        <authorList>
            <consortium name="RefSeq"/>
        </authorList>
    </citation>
    <scope>IDENTIFICATION</scope>
</reference>
<dbReference type="GO" id="GO:0036503">
    <property type="term" value="P:ERAD pathway"/>
    <property type="evidence" value="ECO:0007669"/>
    <property type="project" value="TreeGrafter"/>
</dbReference>
<keyword evidence="14" id="KW-1053">Target membrane</keyword>
<feature type="region of interest" description="Disordered" evidence="17">
    <location>
        <begin position="485"/>
        <end position="507"/>
    </location>
</feature>
<dbReference type="KEGG" id="goe:100897251"/>
<comment type="subcellular location">
    <subcellularLocation>
        <location evidence="2">Cytoplasm</location>
    </subcellularLocation>
    <subcellularLocation>
        <location evidence="1">Target cell membrane</location>
    </subcellularLocation>
</comment>
<dbReference type="Proteomes" id="UP000694867">
    <property type="component" value="Unplaced"/>
</dbReference>
<dbReference type="GO" id="GO:0044231">
    <property type="term" value="C:host cell presynaptic membrane"/>
    <property type="evidence" value="ECO:0007669"/>
    <property type="project" value="UniProtKB-KW"/>
</dbReference>
<dbReference type="PANTHER" id="PTHR16036:SF2">
    <property type="entry name" value="TRNA ENDONUCLEASE ANKZF1"/>
    <property type="match status" value="1"/>
</dbReference>
<sequence>MAAPTCSFLLRDVSSYRQHLQNLEAVQQKFEHREETHVPLIPRVEQLVICKEKTCATCELDFQSRESQVDHYRSDWHRFNIKAKLANGKALTEGEFETIGSDCESISATDSESEESVEIVHDAGKLLFMNSNREVIEINRVLIETKNESLTEAELMARVNSILENNLRIALIMIGGGHFAAAIFHNGRILQSKTFHSYTVRRKQGGSQSSVNNQGNAPQSAGASLRMYNEVSLAQKARDCLTSWNAQLDQCDLIMYRALRSNREILFGGKNPPFSKTDPRTRTIPMVTRRPTQKELKRIHDHLTTILIVKNPIRYYETKAVCTKKEKPEREHVPRTAQTESRSHEDSDSDETPNSPRKTPPRKPVRGADCKKELHEEFFLACTGNNQDEFEALLQRAPSGELRGVFSQPIDDSRNTVLHLCCRRGRVEMLRKILELQPDLTVTDKKQQTPYAVAMNNTVRQLLIEYRLAHPTSLDFAKAGIPEKVSEPKVSKGSSKKKPSTSSKTNRLDRTALQSKVFVCDSCLKECTTNQLTADDKKFCSVNCVRLWRFGSRPVTDGS</sequence>
<dbReference type="PANTHER" id="PTHR16036">
    <property type="entry name" value="ANKYRIN REPEAT AND ZINC FINGER DOMAIN-CONTAINING PROTEIN 1"/>
    <property type="match status" value="1"/>
</dbReference>
<dbReference type="InterPro" id="IPR036770">
    <property type="entry name" value="Ankyrin_rpt-contain_sf"/>
</dbReference>
<keyword evidence="11" id="KW-0528">Neurotoxin</keyword>
<feature type="region of interest" description="Disordered" evidence="17">
    <location>
        <begin position="324"/>
        <end position="368"/>
    </location>
</feature>
<keyword evidence="19" id="KW-1185">Reference proteome</keyword>
<accession>A0AAJ6VYB9</accession>
<keyword evidence="11" id="KW-0638">Presynaptic neurotoxin</keyword>
<keyword evidence="13" id="KW-0175">Coiled coil</keyword>
<evidence type="ECO:0000256" key="14">
    <source>
        <dbReference type="ARBA" id="ARBA00023298"/>
    </source>
</evidence>
<dbReference type="Pfam" id="PF18826">
    <property type="entry name" value="bVLRF1"/>
    <property type="match status" value="1"/>
</dbReference>
<dbReference type="GO" id="GO:0016787">
    <property type="term" value="F:hydrolase activity"/>
    <property type="evidence" value="ECO:0007669"/>
    <property type="project" value="UniProtKB-KW"/>
</dbReference>
<feature type="active site" evidence="16">
    <location>
        <position position="208"/>
    </location>
</feature>
<dbReference type="InterPro" id="IPR047139">
    <property type="entry name" value="ANKZ1/VMS1"/>
</dbReference>
<keyword evidence="8" id="KW-0677">Repeat</keyword>
<evidence type="ECO:0000256" key="13">
    <source>
        <dbReference type="ARBA" id="ARBA00023054"/>
    </source>
</evidence>
<evidence type="ECO:0000256" key="10">
    <source>
        <dbReference type="ARBA" id="ARBA00022801"/>
    </source>
</evidence>
<keyword evidence="4" id="KW-0268">Exocytosis</keyword>
<evidence type="ECO:0000256" key="6">
    <source>
        <dbReference type="ARBA" id="ARBA00022537"/>
    </source>
</evidence>
<dbReference type="SUPFAM" id="SSF48403">
    <property type="entry name" value="Ankyrin repeat"/>
    <property type="match status" value="1"/>
</dbReference>
<evidence type="ECO:0000256" key="1">
    <source>
        <dbReference type="ARBA" id="ARBA00004175"/>
    </source>
</evidence>
<dbReference type="GO" id="GO:0004519">
    <property type="term" value="F:endonuclease activity"/>
    <property type="evidence" value="ECO:0007669"/>
    <property type="project" value="UniProtKB-KW"/>
</dbReference>
<keyword evidence="9 16" id="KW-0255">Endonuclease</keyword>
<dbReference type="GO" id="GO:0044218">
    <property type="term" value="C:other organism cell membrane"/>
    <property type="evidence" value="ECO:0007669"/>
    <property type="project" value="UniProtKB-KW"/>
</dbReference>
<evidence type="ECO:0000256" key="11">
    <source>
        <dbReference type="ARBA" id="ARBA00023028"/>
    </source>
</evidence>
<evidence type="ECO:0000259" key="18">
    <source>
        <dbReference type="PROSITE" id="PS52044"/>
    </source>
</evidence>
<evidence type="ECO:0000256" key="3">
    <source>
        <dbReference type="ARBA" id="ARBA00009262"/>
    </source>
</evidence>
<evidence type="ECO:0000256" key="2">
    <source>
        <dbReference type="ARBA" id="ARBA00004496"/>
    </source>
</evidence>
<name>A0AAJ6VYB9_9ACAR</name>
<keyword evidence="6" id="KW-1052">Target cell membrane</keyword>
<evidence type="ECO:0000256" key="15">
    <source>
        <dbReference type="PROSITE-ProRule" id="PRU00023"/>
    </source>
</evidence>
<dbReference type="GeneID" id="100897251"/>
<keyword evidence="7 16" id="KW-0540">Nuclease</keyword>
<comment type="similarity">
    <text evidence="3 16">Belongs to the ANKZF1/VMS1 family.</text>
</comment>
<dbReference type="InterPro" id="IPR002110">
    <property type="entry name" value="Ankyrin_rpt"/>
</dbReference>
<dbReference type="Gene3D" id="1.25.40.20">
    <property type="entry name" value="Ankyrin repeat-containing domain"/>
    <property type="match status" value="1"/>
</dbReference>
<evidence type="ECO:0000256" key="9">
    <source>
        <dbReference type="ARBA" id="ARBA00022759"/>
    </source>
</evidence>
<dbReference type="PROSITE" id="PS52044">
    <property type="entry name" value="VLRF1"/>
    <property type="match status" value="1"/>
</dbReference>
<evidence type="ECO:0000256" key="7">
    <source>
        <dbReference type="ARBA" id="ARBA00022722"/>
    </source>
</evidence>
<comment type="domain">
    <text evidence="16">The VLRF1 domain mediates binding to the 60S ribosomal subunit.</text>
</comment>
<dbReference type="GO" id="GO:0006887">
    <property type="term" value="P:exocytosis"/>
    <property type="evidence" value="ECO:0007669"/>
    <property type="project" value="UniProtKB-KW"/>
</dbReference>
<proteinExistence type="inferred from homology"/>
<dbReference type="PROSITE" id="PS50088">
    <property type="entry name" value="ANK_REPEAT"/>
    <property type="match status" value="1"/>
</dbReference>
<organism evidence="19 20">
    <name type="scientific">Galendromus occidentalis</name>
    <name type="common">western predatory mite</name>
    <dbReference type="NCBI Taxonomy" id="34638"/>
    <lineage>
        <taxon>Eukaryota</taxon>
        <taxon>Metazoa</taxon>
        <taxon>Ecdysozoa</taxon>
        <taxon>Arthropoda</taxon>
        <taxon>Chelicerata</taxon>
        <taxon>Arachnida</taxon>
        <taxon>Acari</taxon>
        <taxon>Parasitiformes</taxon>
        <taxon>Mesostigmata</taxon>
        <taxon>Gamasina</taxon>
        <taxon>Phytoseioidea</taxon>
        <taxon>Phytoseiidae</taxon>
        <taxon>Typhlodrominae</taxon>
        <taxon>Galendromus</taxon>
    </lineage>
</organism>
<keyword evidence="12 15" id="KW-0040">ANK repeat</keyword>
<dbReference type="InterPro" id="IPR041175">
    <property type="entry name" value="VLRF1/Vms1"/>
</dbReference>
<dbReference type="AlphaFoldDB" id="A0AAJ6VYB9"/>
<keyword evidence="10 16" id="KW-0378">Hydrolase</keyword>
<evidence type="ECO:0000256" key="8">
    <source>
        <dbReference type="ARBA" id="ARBA00022737"/>
    </source>
</evidence>
<keyword evidence="14" id="KW-0472">Membrane</keyword>
<feature type="domain" description="VLRF1" evidence="18">
    <location>
        <begin position="165"/>
        <end position="306"/>
    </location>
</feature>
<feature type="region of interest" description="Disordered" evidence="17">
    <location>
        <begin position="202"/>
        <end position="221"/>
    </location>
</feature>
<feature type="compositionally biased region" description="Basic and acidic residues" evidence="17">
    <location>
        <begin position="324"/>
        <end position="334"/>
    </location>
</feature>
<keyword evidence="5 16" id="KW-0963">Cytoplasm</keyword>
<evidence type="ECO:0000313" key="19">
    <source>
        <dbReference type="Proteomes" id="UP000694867"/>
    </source>
</evidence>
<protein>
    <submittedName>
        <fullName evidence="20">Ankyrin repeat and zinc finger domain-containing protein 1</fullName>
    </submittedName>
</protein>